<proteinExistence type="predicted"/>
<accession>A0AAQ4D5E6</accession>
<dbReference type="AlphaFoldDB" id="A0AAQ4D5E6"/>
<sequence length="103" mass="11530">MHWKALFRFSDGQILVYHAVQVSNGLTGRGERPSKHASGDDKLETVPLGVFEITPEAADKAFRSMNNDLDFHPVLNNCQTWLVELLERLGITLPEAVKTLAQQ</sequence>
<dbReference type="EMBL" id="JARKHS020034953">
    <property type="protein sequence ID" value="KAK8757686.1"/>
    <property type="molecule type" value="Genomic_DNA"/>
</dbReference>
<organism evidence="1 2">
    <name type="scientific">Amblyomma americanum</name>
    <name type="common">Lone star tick</name>
    <dbReference type="NCBI Taxonomy" id="6943"/>
    <lineage>
        <taxon>Eukaryota</taxon>
        <taxon>Metazoa</taxon>
        <taxon>Ecdysozoa</taxon>
        <taxon>Arthropoda</taxon>
        <taxon>Chelicerata</taxon>
        <taxon>Arachnida</taxon>
        <taxon>Acari</taxon>
        <taxon>Parasitiformes</taxon>
        <taxon>Ixodida</taxon>
        <taxon>Ixodoidea</taxon>
        <taxon>Ixodidae</taxon>
        <taxon>Amblyomminae</taxon>
        <taxon>Amblyomma</taxon>
    </lineage>
</organism>
<feature type="non-terminal residue" evidence="1">
    <location>
        <position position="103"/>
    </location>
</feature>
<evidence type="ECO:0000313" key="2">
    <source>
        <dbReference type="Proteomes" id="UP001321473"/>
    </source>
</evidence>
<keyword evidence="2" id="KW-1185">Reference proteome</keyword>
<protein>
    <submittedName>
        <fullName evidence="1">Uncharacterized protein</fullName>
    </submittedName>
</protein>
<reference evidence="1 2" key="1">
    <citation type="journal article" date="2023" name="Arcadia Sci">
        <title>De novo assembly of a long-read Amblyomma americanum tick genome.</title>
        <authorList>
            <person name="Chou S."/>
            <person name="Poskanzer K.E."/>
            <person name="Rollins M."/>
            <person name="Thuy-Boun P.S."/>
        </authorList>
    </citation>
    <scope>NUCLEOTIDE SEQUENCE [LARGE SCALE GENOMIC DNA]</scope>
    <source>
        <strain evidence="1">F_SG_1</strain>
        <tissue evidence="1">Salivary glands</tissue>
    </source>
</reference>
<gene>
    <name evidence="1" type="ORF">V5799_004682</name>
</gene>
<comment type="caution">
    <text evidence="1">The sequence shown here is derived from an EMBL/GenBank/DDBJ whole genome shotgun (WGS) entry which is preliminary data.</text>
</comment>
<name>A0AAQ4D5E6_AMBAM</name>
<evidence type="ECO:0000313" key="1">
    <source>
        <dbReference type="EMBL" id="KAK8757686.1"/>
    </source>
</evidence>
<dbReference type="Proteomes" id="UP001321473">
    <property type="component" value="Unassembled WGS sequence"/>
</dbReference>